<evidence type="ECO:0000259" key="2">
    <source>
        <dbReference type="SMART" id="SM00198"/>
    </source>
</evidence>
<dbReference type="AlphaFoldDB" id="A0A4V2UX04"/>
<protein>
    <submittedName>
        <fullName evidence="3">Cysteine-rich secretory family protein</fullName>
    </submittedName>
</protein>
<sequence>MCQFHLTGALLVAATALAAGPSQAASMDCLHFDAFEGGLAPAGPMREVQRLHNCARRTAQPRPSPRLRDLKWNPTVAASAQSWANQCNWAHPGGHPYGENLAAGSIGYDAPGLVPMWIDEYVHYNYAGNTCAAGQICGHYTQVVWRTTQELGCATNTCSGALPWGGTGQWFYLVCRYSPPGNNGGRPY</sequence>
<evidence type="ECO:0000313" key="3">
    <source>
        <dbReference type="EMBL" id="TCT01368.1"/>
    </source>
</evidence>
<dbReference type="Pfam" id="PF00188">
    <property type="entry name" value="CAP"/>
    <property type="match status" value="1"/>
</dbReference>
<dbReference type="SMART" id="SM00198">
    <property type="entry name" value="SCP"/>
    <property type="match status" value="1"/>
</dbReference>
<dbReference type="GO" id="GO:0005576">
    <property type="term" value="C:extracellular region"/>
    <property type="evidence" value="ECO:0007669"/>
    <property type="project" value="InterPro"/>
</dbReference>
<gene>
    <name evidence="3" type="ORF">EDC25_101235</name>
</gene>
<keyword evidence="4" id="KW-1185">Reference proteome</keyword>
<dbReference type="InterPro" id="IPR035940">
    <property type="entry name" value="CAP_sf"/>
</dbReference>
<proteinExistence type="predicted"/>
<organism evidence="3 4">
    <name type="scientific">Pseudofulvimonas gallinarii</name>
    <dbReference type="NCBI Taxonomy" id="634155"/>
    <lineage>
        <taxon>Bacteria</taxon>
        <taxon>Pseudomonadati</taxon>
        <taxon>Pseudomonadota</taxon>
        <taxon>Gammaproteobacteria</taxon>
        <taxon>Lysobacterales</taxon>
        <taxon>Rhodanobacteraceae</taxon>
        <taxon>Pseudofulvimonas</taxon>
    </lineage>
</organism>
<dbReference type="PROSITE" id="PS01010">
    <property type="entry name" value="CRISP_2"/>
    <property type="match status" value="1"/>
</dbReference>
<name>A0A4V2UX04_9GAMM</name>
<dbReference type="RefSeq" id="WP_164483860.1">
    <property type="nucleotide sequence ID" value="NZ_JBHLWF010000005.1"/>
</dbReference>
<feature type="chain" id="PRO_5020692677" evidence="1">
    <location>
        <begin position="25"/>
        <end position="188"/>
    </location>
</feature>
<reference evidence="3 4" key="1">
    <citation type="submission" date="2019-03" db="EMBL/GenBank/DDBJ databases">
        <title>Genomic Encyclopedia of Type Strains, Phase IV (KMG-IV): sequencing the most valuable type-strain genomes for metagenomic binning, comparative biology and taxonomic classification.</title>
        <authorList>
            <person name="Goeker M."/>
        </authorList>
    </citation>
    <scope>NUCLEOTIDE SEQUENCE [LARGE SCALE GENOMIC DNA]</scope>
    <source>
        <strain evidence="3 4">DSM 21944</strain>
    </source>
</reference>
<dbReference type="InterPro" id="IPR001283">
    <property type="entry name" value="CRISP-related"/>
</dbReference>
<dbReference type="InterPro" id="IPR014044">
    <property type="entry name" value="CAP_dom"/>
</dbReference>
<dbReference type="PANTHER" id="PTHR10334">
    <property type="entry name" value="CYSTEINE-RICH SECRETORY PROTEIN-RELATED"/>
    <property type="match status" value="1"/>
</dbReference>
<evidence type="ECO:0000313" key="4">
    <source>
        <dbReference type="Proteomes" id="UP000294599"/>
    </source>
</evidence>
<dbReference type="EMBL" id="SMAF01000001">
    <property type="protein sequence ID" value="TCT01368.1"/>
    <property type="molecule type" value="Genomic_DNA"/>
</dbReference>
<keyword evidence="1" id="KW-0732">Signal</keyword>
<comment type="caution">
    <text evidence="3">The sequence shown here is derived from an EMBL/GenBank/DDBJ whole genome shotgun (WGS) entry which is preliminary data.</text>
</comment>
<evidence type="ECO:0000256" key="1">
    <source>
        <dbReference type="SAM" id="SignalP"/>
    </source>
</evidence>
<accession>A0A4V2UX04</accession>
<dbReference type="SUPFAM" id="SSF55797">
    <property type="entry name" value="PR-1-like"/>
    <property type="match status" value="1"/>
</dbReference>
<dbReference type="Gene3D" id="3.40.33.10">
    <property type="entry name" value="CAP"/>
    <property type="match status" value="1"/>
</dbReference>
<dbReference type="PROSITE" id="PS01009">
    <property type="entry name" value="CRISP_1"/>
    <property type="match status" value="1"/>
</dbReference>
<dbReference type="PRINTS" id="PR00837">
    <property type="entry name" value="V5TPXLIKE"/>
</dbReference>
<feature type="domain" description="SCP" evidence="2">
    <location>
        <begin position="42"/>
        <end position="185"/>
    </location>
</feature>
<dbReference type="InterPro" id="IPR018244">
    <property type="entry name" value="Allrgn_V5/Tpx1_CS"/>
</dbReference>
<dbReference type="Proteomes" id="UP000294599">
    <property type="component" value="Unassembled WGS sequence"/>
</dbReference>
<feature type="signal peptide" evidence="1">
    <location>
        <begin position="1"/>
        <end position="24"/>
    </location>
</feature>